<dbReference type="AlphaFoldDB" id="A0A059G0J9"/>
<feature type="domain" description="Nucleotidyl transferase" evidence="10">
    <location>
        <begin position="2"/>
        <end position="238"/>
    </location>
</feature>
<gene>
    <name evidence="11" type="ORF">HHI_01290</name>
</gene>
<evidence type="ECO:0000256" key="1">
    <source>
        <dbReference type="ARBA" id="ARBA00001946"/>
    </source>
</evidence>
<reference evidence="11 12" key="1">
    <citation type="submission" date="2013-04" db="EMBL/GenBank/DDBJ databases">
        <title>Hyphomonas hirschiana VP5 Genome Sequencing.</title>
        <authorList>
            <person name="Lai Q."/>
            <person name="Shao Z."/>
        </authorList>
    </citation>
    <scope>NUCLEOTIDE SEQUENCE [LARGE SCALE GENOMIC DNA]</scope>
    <source>
        <strain evidence="11 12">VP5</strain>
    </source>
</reference>
<sequence>MKGIILAGGKGTRLYPITRGTSKQLLPIYDKPMVYHPITTLMLAGIREILVIAMPDSLTAYQRLLGTGEDWGMSFTYAPQPEPRGLAEAYIIGAGFVNGQSSALALGDNMFYGAGLGGELEKFGKLETGATVLACQVNNPSDFGIVEMGADGKAISIEEKPARPKSNWAVTGLYFYDKDVVDIAKDVQSSARGELEITSVNEVYLQRGNLNVHRLARGTAWLDAGTFDGLIQASQFVQTVEKRQGMKIACPEEVAWRKRFIDDAQLEKLAAGYRNEYGQYLQSLLTAPFRE</sequence>
<protein>
    <recommendedName>
        <fullName evidence="3 9">Glucose-1-phosphate thymidylyltransferase</fullName>
        <ecNumber evidence="3 9">2.7.7.24</ecNumber>
    </recommendedName>
</protein>
<dbReference type="RefSeq" id="WP_011645817.1">
    <property type="nucleotide sequence ID" value="NZ_ARYI01000001.1"/>
</dbReference>
<organism evidence="11 12">
    <name type="scientific">Hyphomonas hirschiana VP5</name>
    <dbReference type="NCBI Taxonomy" id="1280951"/>
    <lineage>
        <taxon>Bacteria</taxon>
        <taxon>Pseudomonadati</taxon>
        <taxon>Pseudomonadota</taxon>
        <taxon>Alphaproteobacteria</taxon>
        <taxon>Hyphomonadales</taxon>
        <taxon>Hyphomonadaceae</taxon>
        <taxon>Hyphomonas</taxon>
    </lineage>
</organism>
<evidence type="ECO:0000256" key="6">
    <source>
        <dbReference type="ARBA" id="ARBA00022723"/>
    </source>
</evidence>
<dbReference type="GO" id="GO:0008879">
    <property type="term" value="F:glucose-1-phosphate thymidylyltransferase activity"/>
    <property type="evidence" value="ECO:0007669"/>
    <property type="project" value="UniProtKB-EC"/>
</dbReference>
<evidence type="ECO:0000259" key="10">
    <source>
        <dbReference type="Pfam" id="PF00483"/>
    </source>
</evidence>
<evidence type="ECO:0000256" key="8">
    <source>
        <dbReference type="ARBA" id="ARBA00049336"/>
    </source>
</evidence>
<dbReference type="Proteomes" id="UP000025061">
    <property type="component" value="Unassembled WGS sequence"/>
</dbReference>
<keyword evidence="5 9" id="KW-0548">Nucleotidyltransferase</keyword>
<evidence type="ECO:0000256" key="9">
    <source>
        <dbReference type="RuleBase" id="RU003706"/>
    </source>
</evidence>
<evidence type="ECO:0000256" key="4">
    <source>
        <dbReference type="ARBA" id="ARBA00022679"/>
    </source>
</evidence>
<dbReference type="GO" id="GO:0046872">
    <property type="term" value="F:metal ion binding"/>
    <property type="evidence" value="ECO:0007669"/>
    <property type="project" value="UniProtKB-KW"/>
</dbReference>
<dbReference type="EC" id="2.7.7.24" evidence="3 9"/>
<dbReference type="NCBIfam" id="TIGR01207">
    <property type="entry name" value="rmlA"/>
    <property type="match status" value="1"/>
</dbReference>
<comment type="cofactor">
    <cofactor evidence="1">
        <name>Mg(2+)</name>
        <dbReference type="ChEBI" id="CHEBI:18420"/>
    </cofactor>
</comment>
<dbReference type="Gene3D" id="3.90.550.10">
    <property type="entry name" value="Spore Coat Polysaccharide Biosynthesis Protein SpsA, Chain A"/>
    <property type="match status" value="1"/>
</dbReference>
<evidence type="ECO:0000256" key="7">
    <source>
        <dbReference type="ARBA" id="ARBA00022842"/>
    </source>
</evidence>
<dbReference type="InterPro" id="IPR005907">
    <property type="entry name" value="G1P_thy_trans_s"/>
</dbReference>
<proteinExistence type="inferred from homology"/>
<dbReference type="PANTHER" id="PTHR43532:SF1">
    <property type="entry name" value="GLUCOSE-1-PHOSPHATE THYMIDYLYLTRANSFERASE 1"/>
    <property type="match status" value="1"/>
</dbReference>
<dbReference type="InterPro" id="IPR005835">
    <property type="entry name" value="NTP_transferase_dom"/>
</dbReference>
<keyword evidence="4 9" id="KW-0808">Transferase</keyword>
<keyword evidence="12" id="KW-1185">Reference proteome</keyword>
<keyword evidence="6 9" id="KW-0479">Metal-binding</keyword>
<comment type="similarity">
    <text evidence="2 9">Belongs to the glucose-1-phosphate thymidylyltransferase family.</text>
</comment>
<dbReference type="Pfam" id="PF00483">
    <property type="entry name" value="NTP_transferase"/>
    <property type="match status" value="1"/>
</dbReference>
<name>A0A059G0J9_9PROT</name>
<dbReference type="EMBL" id="ARYI01000001">
    <property type="protein sequence ID" value="KCZ96271.1"/>
    <property type="molecule type" value="Genomic_DNA"/>
</dbReference>
<evidence type="ECO:0000256" key="2">
    <source>
        <dbReference type="ARBA" id="ARBA00010480"/>
    </source>
</evidence>
<comment type="catalytic activity">
    <reaction evidence="8 9">
        <text>dTTP + alpha-D-glucose 1-phosphate + H(+) = dTDP-alpha-D-glucose + diphosphate</text>
        <dbReference type="Rhea" id="RHEA:15225"/>
        <dbReference type="ChEBI" id="CHEBI:15378"/>
        <dbReference type="ChEBI" id="CHEBI:33019"/>
        <dbReference type="ChEBI" id="CHEBI:37568"/>
        <dbReference type="ChEBI" id="CHEBI:57477"/>
        <dbReference type="ChEBI" id="CHEBI:58601"/>
        <dbReference type="EC" id="2.7.7.24"/>
    </reaction>
</comment>
<dbReference type="OrthoDB" id="9801810at2"/>
<accession>A0A059G0J9</accession>
<evidence type="ECO:0000256" key="5">
    <source>
        <dbReference type="ARBA" id="ARBA00022695"/>
    </source>
</evidence>
<dbReference type="PATRIC" id="fig|1280951.3.peg.260"/>
<dbReference type="FunFam" id="3.90.550.10:FF:000023">
    <property type="entry name" value="Glucose-1-phosphate thymidylyltransferase"/>
    <property type="match status" value="1"/>
</dbReference>
<evidence type="ECO:0000313" key="11">
    <source>
        <dbReference type="EMBL" id="KCZ96271.1"/>
    </source>
</evidence>
<comment type="function">
    <text evidence="9">Catalyzes the formation of dTDP-glucose, from dTTP and glucose 1-phosphate, as well as its pyrophosphorolysis.</text>
</comment>
<evidence type="ECO:0000313" key="12">
    <source>
        <dbReference type="Proteomes" id="UP000025061"/>
    </source>
</evidence>
<keyword evidence="7 9" id="KW-0460">Magnesium</keyword>
<dbReference type="CDD" id="cd02538">
    <property type="entry name" value="G1P_TT_short"/>
    <property type="match status" value="1"/>
</dbReference>
<evidence type="ECO:0000256" key="3">
    <source>
        <dbReference type="ARBA" id="ARBA00012461"/>
    </source>
</evidence>
<dbReference type="PANTHER" id="PTHR43532">
    <property type="entry name" value="GLUCOSE-1-PHOSPHATE THYMIDYLYLTRANSFERASE"/>
    <property type="match status" value="1"/>
</dbReference>
<dbReference type="SUPFAM" id="SSF53448">
    <property type="entry name" value="Nucleotide-diphospho-sugar transferases"/>
    <property type="match status" value="1"/>
</dbReference>
<comment type="caution">
    <text evidence="11">The sequence shown here is derived from an EMBL/GenBank/DDBJ whole genome shotgun (WGS) entry which is preliminary data.</text>
</comment>
<dbReference type="InterPro" id="IPR029044">
    <property type="entry name" value="Nucleotide-diphossugar_trans"/>
</dbReference>